<evidence type="ECO:0000256" key="1">
    <source>
        <dbReference type="SAM" id="Phobius"/>
    </source>
</evidence>
<keyword evidence="1" id="KW-0472">Membrane</keyword>
<protein>
    <recommendedName>
        <fullName evidence="4">Subtilisin-like serine protease</fullName>
    </recommendedName>
</protein>
<reference evidence="2 3" key="1">
    <citation type="submission" date="2016-03" db="EMBL/GenBank/DDBJ databases">
        <authorList>
            <person name="Ploux O."/>
        </authorList>
    </citation>
    <scope>NUCLEOTIDE SEQUENCE [LARGE SCALE GENOMIC DNA]</scope>
    <source>
        <strain evidence="2 3">UAMH 11012</strain>
    </source>
</reference>
<evidence type="ECO:0000313" key="3">
    <source>
        <dbReference type="Proteomes" id="UP000184330"/>
    </source>
</evidence>
<evidence type="ECO:0008006" key="4">
    <source>
        <dbReference type="Google" id="ProtNLM"/>
    </source>
</evidence>
<sequence length="356" mass="40825">MATPQIPFTVNILEENDSLKAQDQTQHFQSLLPATSRTKIDSIITPRPNLEFLEKELLVKRLNAIQEHLWVCGRPMPARPLHTQILLGRNIIITENMELHLVWSKDRIFIKPIPLYLLDPDFWTVHLMPSESKLISSESKLMSEETLDMHSQRQQQLYSCALGFLFSYTGLIAYESDFKIAQSSNLIPSTIAWSNWQTLTSQFLTNHCYATVNPRYWYGELRLTRLNKVYRFKKGSLLRGYSKVGDNPFYDDILRDNLAALAAVLAYVAIALTAMQLGIATDELGHNTAFQRASYGLTVFSIIVPIIVMVFIAFGVLVLVVSNWAATKSYERRRFREMGVEAFWRKQKQGRGKRSS</sequence>
<proteinExistence type="predicted"/>
<dbReference type="OrthoDB" id="5086500at2759"/>
<feature type="transmembrane region" description="Helical" evidence="1">
    <location>
        <begin position="258"/>
        <end position="279"/>
    </location>
</feature>
<evidence type="ECO:0000313" key="2">
    <source>
        <dbReference type="EMBL" id="CZR55574.1"/>
    </source>
</evidence>
<feature type="transmembrane region" description="Helical" evidence="1">
    <location>
        <begin position="299"/>
        <end position="326"/>
    </location>
</feature>
<dbReference type="EMBL" id="FJOG01000006">
    <property type="protein sequence ID" value="CZR55574.1"/>
    <property type="molecule type" value="Genomic_DNA"/>
</dbReference>
<dbReference type="AlphaFoldDB" id="A0A1L7WS21"/>
<dbReference type="PANTHER" id="PTHR34414:SF1">
    <property type="entry name" value="SUBTILISIN-LIKE SERINE PROTEASE"/>
    <property type="match status" value="1"/>
</dbReference>
<dbReference type="Proteomes" id="UP000184330">
    <property type="component" value="Unassembled WGS sequence"/>
</dbReference>
<dbReference type="PANTHER" id="PTHR34414">
    <property type="entry name" value="HET DOMAIN-CONTAINING PROTEIN-RELATED"/>
    <property type="match status" value="1"/>
</dbReference>
<gene>
    <name evidence="2" type="ORF">PAC_05462</name>
</gene>
<name>A0A1L7WS21_9HELO</name>
<accession>A0A1L7WS21</accession>
<keyword evidence="1" id="KW-1133">Transmembrane helix</keyword>
<keyword evidence="1" id="KW-0812">Transmembrane</keyword>
<organism evidence="2 3">
    <name type="scientific">Phialocephala subalpina</name>
    <dbReference type="NCBI Taxonomy" id="576137"/>
    <lineage>
        <taxon>Eukaryota</taxon>
        <taxon>Fungi</taxon>
        <taxon>Dikarya</taxon>
        <taxon>Ascomycota</taxon>
        <taxon>Pezizomycotina</taxon>
        <taxon>Leotiomycetes</taxon>
        <taxon>Helotiales</taxon>
        <taxon>Mollisiaceae</taxon>
        <taxon>Phialocephala</taxon>
        <taxon>Phialocephala fortinii species complex</taxon>
    </lineage>
</organism>
<dbReference type="Pfam" id="PF20246">
    <property type="entry name" value="DUF6601"/>
    <property type="match status" value="1"/>
</dbReference>
<dbReference type="InterPro" id="IPR046536">
    <property type="entry name" value="DUF6601"/>
</dbReference>
<keyword evidence="3" id="KW-1185">Reference proteome</keyword>
<dbReference type="STRING" id="576137.A0A1L7WS21"/>